<accession>A0A9N7V8B5</accession>
<organism evidence="2 3">
    <name type="scientific">Pleuronectes platessa</name>
    <name type="common">European plaice</name>
    <dbReference type="NCBI Taxonomy" id="8262"/>
    <lineage>
        <taxon>Eukaryota</taxon>
        <taxon>Metazoa</taxon>
        <taxon>Chordata</taxon>
        <taxon>Craniata</taxon>
        <taxon>Vertebrata</taxon>
        <taxon>Euteleostomi</taxon>
        <taxon>Actinopterygii</taxon>
        <taxon>Neopterygii</taxon>
        <taxon>Teleostei</taxon>
        <taxon>Neoteleostei</taxon>
        <taxon>Acanthomorphata</taxon>
        <taxon>Carangaria</taxon>
        <taxon>Pleuronectiformes</taxon>
        <taxon>Pleuronectoidei</taxon>
        <taxon>Pleuronectidae</taxon>
        <taxon>Pleuronectes</taxon>
    </lineage>
</organism>
<protein>
    <submittedName>
        <fullName evidence="2">Uncharacterized protein</fullName>
    </submittedName>
</protein>
<evidence type="ECO:0000256" key="1">
    <source>
        <dbReference type="SAM" id="MobiDB-lite"/>
    </source>
</evidence>
<evidence type="ECO:0000313" key="3">
    <source>
        <dbReference type="Proteomes" id="UP001153269"/>
    </source>
</evidence>
<proteinExistence type="predicted"/>
<feature type="region of interest" description="Disordered" evidence="1">
    <location>
        <begin position="83"/>
        <end position="102"/>
    </location>
</feature>
<evidence type="ECO:0000313" key="2">
    <source>
        <dbReference type="EMBL" id="CAB1443888.1"/>
    </source>
</evidence>
<reference evidence="2" key="1">
    <citation type="submission" date="2020-03" db="EMBL/GenBank/DDBJ databases">
        <authorList>
            <person name="Weist P."/>
        </authorList>
    </citation>
    <scope>NUCLEOTIDE SEQUENCE</scope>
</reference>
<dbReference type="AlphaFoldDB" id="A0A9N7V8B5"/>
<dbReference type="Proteomes" id="UP001153269">
    <property type="component" value="Unassembled WGS sequence"/>
</dbReference>
<sequence>MRWLPPRLSGERKQIHQLILQLKILAWRQRVKRLPPTSKKMRKMTSLFSHLKKLKSRKDKRSQGTAKLIAASGEPLPPLAAHWRRRTPVRRSQRRAIPHPRAASEVAALSRSSIGPSRCQSGSSTLYTVLLSGSLSAETSVILAARGSCDHGRSGDPYHGEERASAALKEQLSSVIIGLVFNWLMWEYSGWYLQVSANLSCFHPTPWSAEGICA</sequence>
<comment type="caution">
    <text evidence="2">The sequence shown here is derived from an EMBL/GenBank/DDBJ whole genome shotgun (WGS) entry which is preliminary data.</text>
</comment>
<keyword evidence="3" id="KW-1185">Reference proteome</keyword>
<dbReference type="EMBL" id="CADEAL010003223">
    <property type="protein sequence ID" value="CAB1443888.1"/>
    <property type="molecule type" value="Genomic_DNA"/>
</dbReference>
<feature type="compositionally biased region" description="Basic residues" evidence="1">
    <location>
        <begin position="83"/>
        <end position="98"/>
    </location>
</feature>
<name>A0A9N7V8B5_PLEPL</name>
<gene>
    <name evidence="2" type="ORF">PLEPLA_LOCUS31604</name>
</gene>